<reference evidence="8 9" key="1">
    <citation type="submission" date="2018-02" db="EMBL/GenBank/DDBJ databases">
        <title>A novel lanthanide dependent methylotroph, Methylotenera sp. La3113.</title>
        <authorList>
            <person name="Lv H."/>
            <person name="Tani A."/>
        </authorList>
    </citation>
    <scope>NUCLEOTIDE SEQUENCE [LARGE SCALE GENOMIC DNA]</scope>
    <source>
        <strain evidence="8 9">La3113</strain>
    </source>
</reference>
<dbReference type="OrthoDB" id="9800643at2"/>
<dbReference type="EC" id="2.1.1.297" evidence="5"/>
<keyword evidence="2 5" id="KW-0808">Transferase</keyword>
<dbReference type="Proteomes" id="UP000297706">
    <property type="component" value="Unassembled WGS sequence"/>
</dbReference>
<sequence>MTPTVRSTWVAAQQRLIQQLALEASDAKFEAQLLLQNVLNVNRAWLLAHEHDTLPSKTNTDFEALLTRRLAGEPVAYILGYREFYGLNLMVTPDTLIPRPDTETLVEAALEKAPADTRCSILDLGTGTGAVALAIAKHRPHAQVMALDASHAALRIAEHNAKQLGLAHVNFTLSHWFSAVEGERFNLIVSNPPYIEQHDPHLSQGDLRFEPMSALASGADGLDDIREIIAHSLIHLLPQGWLMLEHGYNQAQLVADLMAESGLVDINTIQDLGGNDRVTIGKNPLIVSTHWD</sequence>
<comment type="caution">
    <text evidence="8">The sequence shown here is derived from an EMBL/GenBank/DDBJ whole genome shotgun (WGS) entry which is preliminary data.</text>
</comment>
<evidence type="ECO:0000256" key="2">
    <source>
        <dbReference type="ARBA" id="ARBA00022679"/>
    </source>
</evidence>
<dbReference type="InterPro" id="IPR029063">
    <property type="entry name" value="SAM-dependent_MTases_sf"/>
</dbReference>
<dbReference type="Pfam" id="PF17827">
    <property type="entry name" value="PrmC_N"/>
    <property type="match status" value="1"/>
</dbReference>
<feature type="domain" description="Methyltransferase small" evidence="6">
    <location>
        <begin position="112"/>
        <end position="199"/>
    </location>
</feature>
<keyword evidence="1 5" id="KW-0489">Methyltransferase</keyword>
<feature type="binding site" evidence="5">
    <location>
        <begin position="191"/>
        <end position="194"/>
    </location>
    <ligand>
        <name>substrate</name>
    </ligand>
</feature>
<feature type="domain" description="Release factor glutamine methyltransferase N-terminal" evidence="7">
    <location>
        <begin position="15"/>
        <end position="80"/>
    </location>
</feature>
<name>A0A4Y9VUR9_9PROT</name>
<feature type="binding site" evidence="5">
    <location>
        <position position="191"/>
    </location>
    <ligand>
        <name>S-adenosyl-L-methionine</name>
        <dbReference type="ChEBI" id="CHEBI:59789"/>
    </ligand>
</feature>
<dbReference type="Pfam" id="PF05175">
    <property type="entry name" value="MTS"/>
    <property type="match status" value="1"/>
</dbReference>
<protein>
    <recommendedName>
        <fullName evidence="5">Release factor glutamine methyltransferase</fullName>
        <shortName evidence="5">RF MTase</shortName>
        <ecNumber evidence="5">2.1.1.297</ecNumber>
    </recommendedName>
    <alternativeName>
        <fullName evidence="5">N5-glutamine methyltransferase PrmC</fullName>
    </alternativeName>
    <alternativeName>
        <fullName evidence="5">Protein-(glutamine-N5) MTase PrmC</fullName>
    </alternativeName>
    <alternativeName>
        <fullName evidence="5">Protein-glutamine N-methyltransferase PrmC</fullName>
    </alternativeName>
</protein>
<dbReference type="NCBIfam" id="TIGR03534">
    <property type="entry name" value="RF_mod_PrmC"/>
    <property type="match status" value="1"/>
</dbReference>
<dbReference type="AlphaFoldDB" id="A0A4Y9VUR9"/>
<dbReference type="InterPro" id="IPR002052">
    <property type="entry name" value="DNA_methylase_N6_adenine_CS"/>
</dbReference>
<dbReference type="PANTHER" id="PTHR18895:SF74">
    <property type="entry name" value="MTRF1L RELEASE FACTOR GLUTAMINE METHYLTRANSFERASE"/>
    <property type="match status" value="1"/>
</dbReference>
<dbReference type="PROSITE" id="PS00092">
    <property type="entry name" value="N6_MTASE"/>
    <property type="match status" value="1"/>
</dbReference>
<dbReference type="EMBL" id="PQVH01000005">
    <property type="protein sequence ID" value="TFW72636.1"/>
    <property type="molecule type" value="Genomic_DNA"/>
</dbReference>
<evidence type="ECO:0000259" key="7">
    <source>
        <dbReference type="Pfam" id="PF17827"/>
    </source>
</evidence>
<evidence type="ECO:0000313" key="9">
    <source>
        <dbReference type="Proteomes" id="UP000297706"/>
    </source>
</evidence>
<dbReference type="InterPro" id="IPR007848">
    <property type="entry name" value="Small_mtfrase_dom"/>
</dbReference>
<dbReference type="HAMAP" id="MF_02126">
    <property type="entry name" value="RF_methyltr_PrmC"/>
    <property type="match status" value="1"/>
</dbReference>
<dbReference type="GO" id="GO:0102559">
    <property type="term" value="F:peptide chain release factor N(5)-glutamine methyltransferase activity"/>
    <property type="evidence" value="ECO:0007669"/>
    <property type="project" value="UniProtKB-EC"/>
</dbReference>
<gene>
    <name evidence="5 8" type="primary">prmC</name>
    <name evidence="8" type="ORF">C3Y98_03275</name>
</gene>
<dbReference type="Gene3D" id="1.10.8.10">
    <property type="entry name" value="DNA helicase RuvA subunit, C-terminal domain"/>
    <property type="match status" value="1"/>
</dbReference>
<organism evidence="8 9">
    <name type="scientific">Methylotenera oryzisoli</name>
    <dbReference type="NCBI Taxonomy" id="2080758"/>
    <lineage>
        <taxon>Bacteria</taxon>
        <taxon>Pseudomonadati</taxon>
        <taxon>Pseudomonadota</taxon>
        <taxon>Betaproteobacteria</taxon>
        <taxon>Nitrosomonadales</taxon>
        <taxon>Methylophilaceae</taxon>
        <taxon>Methylotenera</taxon>
    </lineage>
</organism>
<evidence type="ECO:0000256" key="5">
    <source>
        <dbReference type="HAMAP-Rule" id="MF_02126"/>
    </source>
</evidence>
<evidence type="ECO:0000256" key="3">
    <source>
        <dbReference type="ARBA" id="ARBA00022691"/>
    </source>
</evidence>
<evidence type="ECO:0000256" key="1">
    <source>
        <dbReference type="ARBA" id="ARBA00022603"/>
    </source>
</evidence>
<dbReference type="InterPro" id="IPR040758">
    <property type="entry name" value="PrmC_N"/>
</dbReference>
<dbReference type="NCBIfam" id="TIGR00536">
    <property type="entry name" value="hemK_fam"/>
    <property type="match status" value="1"/>
</dbReference>
<dbReference type="InterPro" id="IPR050320">
    <property type="entry name" value="N5-glutamine_MTase"/>
</dbReference>
<dbReference type="InterPro" id="IPR004556">
    <property type="entry name" value="HemK-like"/>
</dbReference>
<keyword evidence="3 5" id="KW-0949">S-adenosyl-L-methionine</keyword>
<feature type="binding site" evidence="5">
    <location>
        <begin position="125"/>
        <end position="129"/>
    </location>
    <ligand>
        <name>S-adenosyl-L-methionine</name>
        <dbReference type="ChEBI" id="CHEBI:59789"/>
    </ligand>
</feature>
<feature type="binding site" evidence="5">
    <location>
        <position position="176"/>
    </location>
    <ligand>
        <name>S-adenosyl-L-methionine</name>
        <dbReference type="ChEBI" id="CHEBI:59789"/>
    </ligand>
</feature>
<dbReference type="CDD" id="cd02440">
    <property type="entry name" value="AdoMet_MTases"/>
    <property type="match status" value="1"/>
</dbReference>
<dbReference type="PANTHER" id="PTHR18895">
    <property type="entry name" value="HEMK METHYLTRANSFERASE"/>
    <property type="match status" value="1"/>
</dbReference>
<evidence type="ECO:0000259" key="6">
    <source>
        <dbReference type="Pfam" id="PF05175"/>
    </source>
</evidence>
<evidence type="ECO:0000313" key="8">
    <source>
        <dbReference type="EMBL" id="TFW72636.1"/>
    </source>
</evidence>
<comment type="similarity">
    <text evidence="5">Belongs to the protein N5-glutamine methyltransferase family. PrmC subfamily.</text>
</comment>
<accession>A0A4Y9VUR9</accession>
<dbReference type="RefSeq" id="WP_135276669.1">
    <property type="nucleotide sequence ID" value="NZ_PQVH01000005.1"/>
</dbReference>
<dbReference type="FunFam" id="3.40.50.150:FF:000053">
    <property type="entry name" value="Release factor glutamine methyltransferase"/>
    <property type="match status" value="1"/>
</dbReference>
<dbReference type="SUPFAM" id="SSF53335">
    <property type="entry name" value="S-adenosyl-L-methionine-dependent methyltransferases"/>
    <property type="match status" value="1"/>
</dbReference>
<dbReference type="InterPro" id="IPR019874">
    <property type="entry name" value="RF_methyltr_PrmC"/>
</dbReference>
<feature type="binding site" evidence="5">
    <location>
        <position position="148"/>
    </location>
    <ligand>
        <name>S-adenosyl-L-methionine</name>
        <dbReference type="ChEBI" id="CHEBI:59789"/>
    </ligand>
</feature>
<dbReference type="GO" id="GO:0032259">
    <property type="term" value="P:methylation"/>
    <property type="evidence" value="ECO:0007669"/>
    <property type="project" value="UniProtKB-KW"/>
</dbReference>
<dbReference type="Gene3D" id="3.40.50.150">
    <property type="entry name" value="Vaccinia Virus protein VP39"/>
    <property type="match status" value="1"/>
</dbReference>
<comment type="function">
    <text evidence="5">Methylates the class 1 translation termination release factors RF1/PrfA and RF2/PrfB on the glutamine residue of the universally conserved GGQ motif.</text>
</comment>
<dbReference type="GO" id="GO:0003676">
    <property type="term" value="F:nucleic acid binding"/>
    <property type="evidence" value="ECO:0007669"/>
    <property type="project" value="InterPro"/>
</dbReference>
<proteinExistence type="inferred from homology"/>
<comment type="catalytic activity">
    <reaction evidence="4 5">
        <text>L-glutaminyl-[peptide chain release factor] + S-adenosyl-L-methionine = N(5)-methyl-L-glutaminyl-[peptide chain release factor] + S-adenosyl-L-homocysteine + H(+)</text>
        <dbReference type="Rhea" id="RHEA:42896"/>
        <dbReference type="Rhea" id="RHEA-COMP:10271"/>
        <dbReference type="Rhea" id="RHEA-COMP:10272"/>
        <dbReference type="ChEBI" id="CHEBI:15378"/>
        <dbReference type="ChEBI" id="CHEBI:30011"/>
        <dbReference type="ChEBI" id="CHEBI:57856"/>
        <dbReference type="ChEBI" id="CHEBI:59789"/>
        <dbReference type="ChEBI" id="CHEBI:61891"/>
        <dbReference type="EC" id="2.1.1.297"/>
    </reaction>
</comment>
<evidence type="ECO:0000256" key="4">
    <source>
        <dbReference type="ARBA" id="ARBA00048391"/>
    </source>
</evidence>
<keyword evidence="9" id="KW-1185">Reference proteome</keyword>